<name>A0A1T4RTA3_9ACTN</name>
<dbReference type="AlphaFoldDB" id="A0A1T4RTA3"/>
<evidence type="ECO:0008006" key="4">
    <source>
        <dbReference type="Google" id="ProtNLM"/>
    </source>
</evidence>
<protein>
    <recommendedName>
        <fullName evidence="4">Guanylate cyclase domain-containing protein</fullName>
    </recommendedName>
</protein>
<evidence type="ECO:0000313" key="3">
    <source>
        <dbReference type="Proteomes" id="UP000190637"/>
    </source>
</evidence>
<keyword evidence="3" id="KW-1185">Reference proteome</keyword>
<evidence type="ECO:0000313" key="2">
    <source>
        <dbReference type="EMBL" id="SKA19199.1"/>
    </source>
</evidence>
<dbReference type="EMBL" id="FUWS01000007">
    <property type="protein sequence ID" value="SKA19199.1"/>
    <property type="molecule type" value="Genomic_DNA"/>
</dbReference>
<gene>
    <name evidence="2" type="ORF">SAMN02745673_02964</name>
</gene>
<feature type="compositionally biased region" description="Gly residues" evidence="1">
    <location>
        <begin position="265"/>
        <end position="279"/>
    </location>
</feature>
<reference evidence="2 3" key="1">
    <citation type="submission" date="2017-02" db="EMBL/GenBank/DDBJ databases">
        <authorList>
            <person name="Peterson S.W."/>
        </authorList>
    </citation>
    <scope>NUCLEOTIDE SEQUENCE [LARGE SCALE GENOMIC DNA]</scope>
    <source>
        <strain evidence="2 3">DSM 45154</strain>
    </source>
</reference>
<evidence type="ECO:0000256" key="1">
    <source>
        <dbReference type="SAM" id="MobiDB-lite"/>
    </source>
</evidence>
<feature type="region of interest" description="Disordered" evidence="1">
    <location>
        <begin position="216"/>
        <end position="279"/>
    </location>
</feature>
<proteinExistence type="predicted"/>
<dbReference type="OrthoDB" id="3424167at2"/>
<dbReference type="Proteomes" id="UP000190637">
    <property type="component" value="Unassembled WGS sequence"/>
</dbReference>
<dbReference type="STRING" id="1122192.SAMN02745673_02964"/>
<accession>A0A1T4RTA3</accession>
<organism evidence="2 3">
    <name type="scientific">Marinactinospora thermotolerans DSM 45154</name>
    <dbReference type="NCBI Taxonomy" id="1122192"/>
    <lineage>
        <taxon>Bacteria</taxon>
        <taxon>Bacillati</taxon>
        <taxon>Actinomycetota</taxon>
        <taxon>Actinomycetes</taxon>
        <taxon>Streptosporangiales</taxon>
        <taxon>Nocardiopsidaceae</taxon>
        <taxon>Marinactinospora</taxon>
    </lineage>
</organism>
<dbReference type="RefSeq" id="WP_078762258.1">
    <property type="nucleotide sequence ID" value="NZ_FUWS01000007.1"/>
</dbReference>
<sequence>MSIRPRPQRTSIVLPPYRAVLAVDTQKYTRHSGYHQQILSRTVQSVLEDACRRAELGELWENRRFPQSTGDGYVFGAEPEKMPFLVHPFLHHLQEALEDVQPDLAAHDRELRLRLRVSVHVGPLPDSRGEDPFDGIGPAMNDTHRLLDSDPVRTELAGSDPEITMLVAIVSRRVYEDAVLSRFVGLNPRRFRPVRATVPEKEYDAEGYLYVPSPSLRPDLAEAEQGGVPGARGNGLSSPERESGGAHTVNQLNGENHGQLIQGGTVHGGVHGTFGKAGA</sequence>